<proteinExistence type="predicted"/>
<dbReference type="KEGG" id="csol:105359605"/>
<name>A0AAJ6YBN4_9HYME</name>
<reference evidence="2" key="1">
    <citation type="submission" date="2025-08" db="UniProtKB">
        <authorList>
            <consortium name="RefSeq"/>
        </authorList>
    </citation>
    <scope>IDENTIFICATION</scope>
</reference>
<sequence>MAKCTFEYSKGKGTGVSEAIGNWGFSNEVASPGHELSRIQCILEKMGKLRDKSLCTPAPKKKSCLFKPASCQLTHRKLPEHYPLVLYGSVNEVIPCADRKLIRKDNIIPALHRSYCLQGTDKWYKCWSCYYPQPSCPVACSSHG</sequence>
<keyword evidence="1" id="KW-1185">Reference proteome</keyword>
<dbReference type="AlphaFoldDB" id="A0AAJ6YBN4"/>
<protein>
    <submittedName>
        <fullName evidence="2">Uncharacterized protein LOC105359605</fullName>
    </submittedName>
</protein>
<dbReference type="Proteomes" id="UP000695007">
    <property type="component" value="Unplaced"/>
</dbReference>
<gene>
    <name evidence="2" type="primary">LOC105359605</name>
</gene>
<evidence type="ECO:0000313" key="2">
    <source>
        <dbReference type="RefSeq" id="XP_011494534.1"/>
    </source>
</evidence>
<organism evidence="1 2">
    <name type="scientific">Ceratosolen solmsi marchali</name>
    <dbReference type="NCBI Taxonomy" id="326594"/>
    <lineage>
        <taxon>Eukaryota</taxon>
        <taxon>Metazoa</taxon>
        <taxon>Ecdysozoa</taxon>
        <taxon>Arthropoda</taxon>
        <taxon>Hexapoda</taxon>
        <taxon>Insecta</taxon>
        <taxon>Pterygota</taxon>
        <taxon>Neoptera</taxon>
        <taxon>Endopterygota</taxon>
        <taxon>Hymenoptera</taxon>
        <taxon>Apocrita</taxon>
        <taxon>Proctotrupomorpha</taxon>
        <taxon>Chalcidoidea</taxon>
        <taxon>Agaonidae</taxon>
        <taxon>Agaoninae</taxon>
        <taxon>Ceratosolen</taxon>
    </lineage>
</organism>
<evidence type="ECO:0000313" key="1">
    <source>
        <dbReference type="Proteomes" id="UP000695007"/>
    </source>
</evidence>
<dbReference type="RefSeq" id="XP_011494534.1">
    <property type="nucleotide sequence ID" value="XM_011496232.1"/>
</dbReference>
<dbReference type="GeneID" id="105359605"/>
<accession>A0AAJ6YBN4</accession>